<feature type="compositionally biased region" description="Polar residues" evidence="1">
    <location>
        <begin position="1"/>
        <end position="10"/>
    </location>
</feature>
<evidence type="ECO:0000313" key="2">
    <source>
        <dbReference type="EMBL" id="KAK3246509.1"/>
    </source>
</evidence>
<protein>
    <submittedName>
        <fullName evidence="2">Uncharacterized protein</fullName>
    </submittedName>
</protein>
<evidence type="ECO:0000313" key="3">
    <source>
        <dbReference type="Proteomes" id="UP001190700"/>
    </source>
</evidence>
<comment type="caution">
    <text evidence="2">The sequence shown here is derived from an EMBL/GenBank/DDBJ whole genome shotgun (WGS) entry which is preliminary data.</text>
</comment>
<sequence>MMDNSFNNAGAYQPVTSTTTSPQSVAPFVPAVSEVDAHFGVPPPLVPQSAGVSLSPYNGSGQFTAQPGAAFDAGLMMTPQQQIFQQQQFFHQQGQQQMQQQLAQLEVQHQWLQQQQQVHQHQLQPGALWHTQVPSFPLSVGPVSPVPFDPFTPGLAIPEQPLSALVHLAVPGPSPLQPAFAPVHTVAPPRL</sequence>
<dbReference type="EMBL" id="LGRX02029750">
    <property type="protein sequence ID" value="KAK3246509.1"/>
    <property type="molecule type" value="Genomic_DNA"/>
</dbReference>
<feature type="compositionally biased region" description="Low complexity" evidence="1">
    <location>
        <begin position="13"/>
        <end position="23"/>
    </location>
</feature>
<dbReference type="Proteomes" id="UP001190700">
    <property type="component" value="Unassembled WGS sequence"/>
</dbReference>
<accession>A0AAE0C2B5</accession>
<keyword evidence="3" id="KW-1185">Reference proteome</keyword>
<feature type="region of interest" description="Disordered" evidence="1">
    <location>
        <begin position="1"/>
        <end position="23"/>
    </location>
</feature>
<gene>
    <name evidence="2" type="ORF">CYMTET_43957</name>
</gene>
<organism evidence="2 3">
    <name type="scientific">Cymbomonas tetramitiformis</name>
    <dbReference type="NCBI Taxonomy" id="36881"/>
    <lineage>
        <taxon>Eukaryota</taxon>
        <taxon>Viridiplantae</taxon>
        <taxon>Chlorophyta</taxon>
        <taxon>Pyramimonadophyceae</taxon>
        <taxon>Pyramimonadales</taxon>
        <taxon>Pyramimonadaceae</taxon>
        <taxon>Cymbomonas</taxon>
    </lineage>
</organism>
<reference evidence="2 3" key="1">
    <citation type="journal article" date="2015" name="Genome Biol. Evol.">
        <title>Comparative Genomics of a Bacterivorous Green Alga Reveals Evolutionary Causalities and Consequences of Phago-Mixotrophic Mode of Nutrition.</title>
        <authorList>
            <person name="Burns J.A."/>
            <person name="Paasch A."/>
            <person name="Narechania A."/>
            <person name="Kim E."/>
        </authorList>
    </citation>
    <scope>NUCLEOTIDE SEQUENCE [LARGE SCALE GENOMIC DNA]</scope>
    <source>
        <strain evidence="2 3">PLY_AMNH</strain>
    </source>
</reference>
<evidence type="ECO:0000256" key="1">
    <source>
        <dbReference type="SAM" id="MobiDB-lite"/>
    </source>
</evidence>
<name>A0AAE0C2B5_9CHLO</name>
<proteinExistence type="predicted"/>
<dbReference type="AlphaFoldDB" id="A0AAE0C2B5"/>